<accession>A0AC61QLG7</accession>
<proteinExistence type="predicted"/>
<comment type="caution">
    <text evidence="1">The sequence shown here is derived from an EMBL/GenBank/DDBJ whole genome shotgun (WGS) entry which is preliminary data.</text>
</comment>
<dbReference type="EMBL" id="SRZC01000041">
    <property type="protein sequence ID" value="TGX79599.1"/>
    <property type="molecule type" value="Genomic_DNA"/>
</dbReference>
<gene>
    <name evidence="1" type="ORF">E5358_14735</name>
</gene>
<keyword evidence="2" id="KW-1185">Reference proteome</keyword>
<sequence length="99" mass="11757">MSELEEWYADYEDVLKEKHAGKDGNKHYVRPRLRAAYFSLKRFAPWLWTYEKYSDMSIPNTNAGIESLNSRLKTTMRVHSGITADRRKKLLENFIATHY</sequence>
<evidence type="ECO:0000313" key="2">
    <source>
        <dbReference type="Proteomes" id="UP000308886"/>
    </source>
</evidence>
<protein>
    <submittedName>
        <fullName evidence="1">Transposase</fullName>
    </submittedName>
</protein>
<evidence type="ECO:0000313" key="1">
    <source>
        <dbReference type="EMBL" id="TGX79599.1"/>
    </source>
</evidence>
<organism evidence="1 2">
    <name type="scientific">Palleniella muris</name>
    <dbReference type="NCBI Taxonomy" id="3038145"/>
    <lineage>
        <taxon>Bacteria</taxon>
        <taxon>Pseudomonadati</taxon>
        <taxon>Bacteroidota</taxon>
        <taxon>Bacteroidia</taxon>
        <taxon>Bacteroidales</taxon>
        <taxon>Prevotellaceae</taxon>
        <taxon>Palleniella</taxon>
    </lineage>
</organism>
<reference evidence="1" key="1">
    <citation type="submission" date="2019-04" db="EMBL/GenBank/DDBJ databases">
        <title>Microbes associate with the intestines of laboratory mice.</title>
        <authorList>
            <person name="Navarre W."/>
            <person name="Wong E."/>
            <person name="Huang K."/>
            <person name="Tropini C."/>
            <person name="Ng K."/>
            <person name="Yu B."/>
        </authorList>
    </citation>
    <scope>NUCLEOTIDE SEQUENCE</scope>
    <source>
        <strain evidence="1">NM73_A23</strain>
    </source>
</reference>
<name>A0AC61QLG7_9BACT</name>
<dbReference type="Proteomes" id="UP000308886">
    <property type="component" value="Unassembled WGS sequence"/>
</dbReference>